<evidence type="ECO:0000259" key="8">
    <source>
        <dbReference type="Pfam" id="PF12812"/>
    </source>
</evidence>
<evidence type="ECO:0000256" key="5">
    <source>
        <dbReference type="ARBA" id="ARBA00022703"/>
    </source>
</evidence>
<dbReference type="GO" id="GO:0006915">
    <property type="term" value="P:apoptotic process"/>
    <property type="evidence" value="ECO:0007669"/>
    <property type="project" value="UniProtKB-KW"/>
</dbReference>
<dbReference type="SUPFAM" id="SSF50494">
    <property type="entry name" value="Trypsin-like serine proteases"/>
    <property type="match status" value="2"/>
</dbReference>
<dbReference type="GO" id="GO:0120174">
    <property type="term" value="P:stress-induced homeostatically regulated protein degradation pathway"/>
    <property type="evidence" value="ECO:0007669"/>
    <property type="project" value="EnsemblFungi"/>
</dbReference>
<dbReference type="STRING" id="1408157.A0A1J7JGQ2"/>
<dbReference type="GO" id="GO:0005634">
    <property type="term" value="C:nucleus"/>
    <property type="evidence" value="ECO:0007669"/>
    <property type="project" value="EnsemblFungi"/>
</dbReference>
<dbReference type="SUPFAM" id="SSF50156">
    <property type="entry name" value="PDZ domain-like"/>
    <property type="match status" value="2"/>
</dbReference>
<evidence type="ECO:0000256" key="1">
    <source>
        <dbReference type="ARBA" id="ARBA00002558"/>
    </source>
</evidence>
<dbReference type="CDD" id="cd06719">
    <property type="entry name" value="PDZ2-4_Nma111p-like"/>
    <property type="match status" value="2"/>
</dbReference>
<dbReference type="InterPro" id="IPR001940">
    <property type="entry name" value="Peptidase_S1C"/>
</dbReference>
<dbReference type="AlphaFoldDB" id="A0A1J7JGQ2"/>
<dbReference type="GO" id="GO:0034605">
    <property type="term" value="P:cellular response to heat"/>
    <property type="evidence" value="ECO:0007669"/>
    <property type="project" value="EnsemblFungi"/>
</dbReference>
<dbReference type="OrthoDB" id="4217619at2759"/>
<dbReference type="GO" id="GO:0006629">
    <property type="term" value="P:lipid metabolic process"/>
    <property type="evidence" value="ECO:0007669"/>
    <property type="project" value="EnsemblFungi"/>
</dbReference>
<dbReference type="InterPro" id="IPR036034">
    <property type="entry name" value="PDZ_sf"/>
</dbReference>
<evidence type="ECO:0000256" key="2">
    <source>
        <dbReference type="ARBA" id="ARBA00010541"/>
    </source>
</evidence>
<dbReference type="Pfam" id="PF13365">
    <property type="entry name" value="Trypsin_2"/>
    <property type="match status" value="1"/>
</dbReference>
<sequence>MNGATAAASLKRKGPPDALGGRHAKHQRGLGGKESVGDNTPDIDDELENGDDYELEDARIPALLPTGPDTAEWQATIENVVRNVVSIRFCQTASFDTDPALTSEATGFVVDAERGYILTNRHVVGSGPFWGYCIFDNHEEVDAYPVYRDPVHDFGILKFDPKAIKYMDVAALPLRPEHARVGVEIRVVGNDAGEKLSILSGVISRLDRNAPEYGDGYSDFNTSYLQASAAASGGSSGSPVVNIDGFAVALQAGGRSDGASTDYFLPLDRPLRALKCLQEGKPITRGDIQCQFLLKPFDECRRLGLGAEWEAKMRAAFPKETNLLVAEIVLPEGPSHNKIEEGDVLLKVNGELISQFIRLDDIFDSSVGKTVKLLLVRGGDEVEVEIEVGDLHAITPDRFVTVSGASFHNLSYQQARLYGVACKGVYVCEATGSFRFESSDNGWIIQTVDHKKTPDLDTFIEVMAGIPDRARVVVTYKHLRDLHTLNTTIIYIDRHWAKKMKLAVRNDETGLWDFKDLADPLPPVPAVPRSAAFIQLEHTSHPAVAELVQSFVHVNCTMPVKLDGFPKNRKWGMGLVIDADKGLVIISRAIVPYDLCDITVTIAESIVVEGKVIFLHPLQNYAIIQYDPSLVDAPVKSAKLSTQQLTQGAATYFMGYNRIGRIVHTATTVTEIFAVTIPANSGSPRYRAVNVDAITIDTNLSGQCGSGVLVGQDGTVQALWLTYLGERSPATHRDEEYHLGLATPTLLPVINQVQQGIVPNLRMLSVEFRAVQMSQARIMGVTEDWIAKVSVANTSHHQLFMVTKRTFERNNGQQDGADALLEGDILLTLNGNLITRISELDIMYSHDALEAVIVRDCRELTLRLATVAADDVETDRAVSFCGAVLHRPHHAVRQQISKLYSEVYVSARTRGSPAYQYGLAPTNFITHVNNKPTPDLESFLAAVVDIPDNTYFRLKAVTFDSVPWVVTMKKNEHYFPTMEWIKDTSDPCGWRRVTYEGGKQVQGEGTEGGGLPVVEEAEPDMDIEIAAVENSTAGGADVLKAVVPCMD</sequence>
<dbReference type="Gene3D" id="2.40.10.120">
    <property type="match status" value="2"/>
</dbReference>
<proteinExistence type="inferred from homology"/>
<dbReference type="PRINTS" id="PR00834">
    <property type="entry name" value="PROTEASES2C"/>
</dbReference>
<dbReference type="PANTHER" id="PTHR46366">
    <property type="entry name" value="PRO-APOPTOTIC SERINE PROTEASE NMA111"/>
    <property type="match status" value="1"/>
</dbReference>
<evidence type="ECO:0000313" key="9">
    <source>
        <dbReference type="EMBL" id="OIW28444.1"/>
    </source>
</evidence>
<evidence type="ECO:0000256" key="7">
    <source>
        <dbReference type="SAM" id="MobiDB-lite"/>
    </source>
</evidence>
<feature type="region of interest" description="Disordered" evidence="7">
    <location>
        <begin position="1"/>
        <end position="49"/>
    </location>
</feature>
<evidence type="ECO:0000256" key="4">
    <source>
        <dbReference type="ARBA" id="ARBA00021524"/>
    </source>
</evidence>
<comment type="similarity">
    <text evidence="2">Belongs to the peptidase S1C family.</text>
</comment>
<name>A0A1J7JGQ2_9PEZI</name>
<evidence type="ECO:0000256" key="3">
    <source>
        <dbReference type="ARBA" id="ARBA00020338"/>
    </source>
</evidence>
<feature type="domain" description="PDZ-like" evidence="8">
    <location>
        <begin position="872"/>
        <end position="949"/>
    </location>
</feature>
<keyword evidence="6" id="KW-0677">Repeat</keyword>
<dbReference type="Proteomes" id="UP000182658">
    <property type="component" value="Unassembled WGS sequence"/>
</dbReference>
<dbReference type="EMBL" id="KV875098">
    <property type="protein sequence ID" value="OIW28444.1"/>
    <property type="molecule type" value="Genomic_DNA"/>
</dbReference>
<keyword evidence="10" id="KW-1185">Reference proteome</keyword>
<keyword evidence="9" id="KW-0645">Protease</keyword>
<dbReference type="InParanoid" id="A0A1J7JGQ2"/>
<evidence type="ECO:0000256" key="6">
    <source>
        <dbReference type="ARBA" id="ARBA00022737"/>
    </source>
</evidence>
<dbReference type="CDD" id="cd06786">
    <property type="entry name" value="cpPDZ1_ScNma111-like"/>
    <property type="match status" value="1"/>
</dbReference>
<protein>
    <recommendedName>
        <fullName evidence="3">Pro-apoptotic serine protease NMA111</fullName>
    </recommendedName>
    <alternativeName>
        <fullName evidence="4">Pro-apoptotic serine protease nma111</fullName>
    </alternativeName>
</protein>
<dbReference type="GO" id="GO:0004252">
    <property type="term" value="F:serine-type endopeptidase activity"/>
    <property type="evidence" value="ECO:0007669"/>
    <property type="project" value="EnsemblFungi"/>
</dbReference>
<keyword evidence="5" id="KW-0053">Apoptosis</keyword>
<feature type="domain" description="PDZ-like" evidence="8">
    <location>
        <begin position="393"/>
        <end position="469"/>
    </location>
</feature>
<dbReference type="InterPro" id="IPR025926">
    <property type="entry name" value="PDZ-like_dom"/>
</dbReference>
<dbReference type="Gene3D" id="2.30.42.10">
    <property type="match status" value="2"/>
</dbReference>
<dbReference type="Pfam" id="PF12812">
    <property type="entry name" value="PDZ_1"/>
    <property type="match status" value="2"/>
</dbReference>
<dbReference type="InterPro" id="IPR009003">
    <property type="entry name" value="Peptidase_S1_PA"/>
</dbReference>
<comment type="function">
    <text evidence="1">Nuclear serine protease which mediates apoptosis.</text>
</comment>
<evidence type="ECO:0000313" key="10">
    <source>
        <dbReference type="Proteomes" id="UP000182658"/>
    </source>
</evidence>
<gene>
    <name evidence="9" type="ORF">CONLIGDRAFT_578347</name>
</gene>
<organism evidence="9 10">
    <name type="scientific">Coniochaeta ligniaria NRRL 30616</name>
    <dbReference type="NCBI Taxonomy" id="1408157"/>
    <lineage>
        <taxon>Eukaryota</taxon>
        <taxon>Fungi</taxon>
        <taxon>Dikarya</taxon>
        <taxon>Ascomycota</taxon>
        <taxon>Pezizomycotina</taxon>
        <taxon>Sordariomycetes</taxon>
        <taxon>Sordariomycetidae</taxon>
        <taxon>Coniochaetales</taxon>
        <taxon>Coniochaetaceae</taxon>
        <taxon>Coniochaeta</taxon>
    </lineage>
</organism>
<accession>A0A1J7JGQ2</accession>
<dbReference type="FunCoup" id="A0A1J7JGQ2">
    <property type="interactions" value="135"/>
</dbReference>
<keyword evidence="9" id="KW-0378">Hydrolase</keyword>
<reference evidence="9 10" key="1">
    <citation type="submission" date="2016-10" db="EMBL/GenBank/DDBJ databases">
        <title>Draft genome sequence of Coniochaeta ligniaria NRRL30616, a lignocellulolytic fungus for bioabatement of inhibitors in plant biomass hydrolysates.</title>
        <authorList>
            <consortium name="DOE Joint Genome Institute"/>
            <person name="Jimenez D.J."/>
            <person name="Hector R.E."/>
            <person name="Riley R."/>
            <person name="Sun H."/>
            <person name="Grigoriev I.V."/>
            <person name="Van Elsas J.D."/>
            <person name="Nichols N.N."/>
        </authorList>
    </citation>
    <scope>NUCLEOTIDE SEQUENCE [LARGE SCALE GENOMIC DNA]</scope>
    <source>
        <strain evidence="9 10">NRRL 30616</strain>
    </source>
</reference>
<dbReference type="PANTHER" id="PTHR46366:SF8">
    <property type="entry name" value="PRO-APOPTOTIC SERINE PROTEASE NMA111"/>
    <property type="match status" value="1"/>
</dbReference>